<accession>A0A3N4L3R7</accession>
<feature type="compositionally biased region" description="Pro residues" evidence="1">
    <location>
        <begin position="1"/>
        <end position="12"/>
    </location>
</feature>
<organism evidence="2 3">
    <name type="scientific">Morchella conica CCBAS932</name>
    <dbReference type="NCBI Taxonomy" id="1392247"/>
    <lineage>
        <taxon>Eukaryota</taxon>
        <taxon>Fungi</taxon>
        <taxon>Dikarya</taxon>
        <taxon>Ascomycota</taxon>
        <taxon>Pezizomycotina</taxon>
        <taxon>Pezizomycetes</taxon>
        <taxon>Pezizales</taxon>
        <taxon>Morchellaceae</taxon>
        <taxon>Morchella</taxon>
    </lineage>
</organism>
<sequence length="309" mass="34142">MADQTPTPPQPTTPITTPARRTPSDVWREIEDGYINPPPLSPRRQRLQEQIPGSDTPPGFPGTSGHHQLGPKERHLESPDAQANSPPRTPPSQRPSHEEEEAPKQYPQRSPSSIWRGIRSGYGPDYNSNASSSPPEDTDDITPKGNSKGSAPSSNQKRSLVPDTHDSHPQPTCPIQPKYYQSVFREHFDGFPPAQAKKSPRRGLITGGGAGGRRDVYYDDTLGEWRAIPPIHVDTDSESEKSSEKGEEEEGVGGVCGRRKKTENKLKKAVNCVVDALTKGRENKDDEPDKSDRLDGPIEEPIFEFESIY</sequence>
<dbReference type="AlphaFoldDB" id="A0A3N4L3R7"/>
<keyword evidence="3" id="KW-1185">Reference proteome</keyword>
<dbReference type="InParanoid" id="A0A3N4L3R7"/>
<evidence type="ECO:0000256" key="1">
    <source>
        <dbReference type="SAM" id="MobiDB-lite"/>
    </source>
</evidence>
<reference evidence="2 3" key="1">
    <citation type="journal article" date="2018" name="Nat. Ecol. Evol.">
        <title>Pezizomycetes genomes reveal the molecular basis of ectomycorrhizal truffle lifestyle.</title>
        <authorList>
            <person name="Murat C."/>
            <person name="Payen T."/>
            <person name="Noel B."/>
            <person name="Kuo A."/>
            <person name="Morin E."/>
            <person name="Chen J."/>
            <person name="Kohler A."/>
            <person name="Krizsan K."/>
            <person name="Balestrini R."/>
            <person name="Da Silva C."/>
            <person name="Montanini B."/>
            <person name="Hainaut M."/>
            <person name="Levati E."/>
            <person name="Barry K.W."/>
            <person name="Belfiori B."/>
            <person name="Cichocki N."/>
            <person name="Clum A."/>
            <person name="Dockter R.B."/>
            <person name="Fauchery L."/>
            <person name="Guy J."/>
            <person name="Iotti M."/>
            <person name="Le Tacon F."/>
            <person name="Lindquist E.A."/>
            <person name="Lipzen A."/>
            <person name="Malagnac F."/>
            <person name="Mello A."/>
            <person name="Molinier V."/>
            <person name="Miyauchi S."/>
            <person name="Poulain J."/>
            <person name="Riccioni C."/>
            <person name="Rubini A."/>
            <person name="Sitrit Y."/>
            <person name="Splivallo R."/>
            <person name="Traeger S."/>
            <person name="Wang M."/>
            <person name="Zifcakova L."/>
            <person name="Wipf D."/>
            <person name="Zambonelli A."/>
            <person name="Paolocci F."/>
            <person name="Nowrousian M."/>
            <person name="Ottonello S."/>
            <person name="Baldrian P."/>
            <person name="Spatafora J.W."/>
            <person name="Henrissat B."/>
            <person name="Nagy L.G."/>
            <person name="Aury J.M."/>
            <person name="Wincker P."/>
            <person name="Grigoriev I.V."/>
            <person name="Bonfante P."/>
            <person name="Martin F.M."/>
        </authorList>
    </citation>
    <scope>NUCLEOTIDE SEQUENCE [LARGE SCALE GENOMIC DNA]</scope>
    <source>
        <strain evidence="2 3">CCBAS932</strain>
    </source>
</reference>
<feature type="compositionally biased region" description="Polar residues" evidence="1">
    <location>
        <begin position="144"/>
        <end position="158"/>
    </location>
</feature>
<protein>
    <submittedName>
        <fullName evidence="2">Uncharacterized protein</fullName>
    </submittedName>
</protein>
<gene>
    <name evidence="2" type="ORF">P167DRAFT_587723</name>
</gene>
<dbReference type="EMBL" id="ML119127">
    <property type="protein sequence ID" value="RPB12665.1"/>
    <property type="molecule type" value="Genomic_DNA"/>
</dbReference>
<feature type="region of interest" description="Disordered" evidence="1">
    <location>
        <begin position="277"/>
        <end position="300"/>
    </location>
</feature>
<feature type="compositionally biased region" description="Basic and acidic residues" evidence="1">
    <location>
        <begin position="233"/>
        <end position="245"/>
    </location>
</feature>
<dbReference type="OrthoDB" id="5413970at2759"/>
<name>A0A3N4L3R7_9PEZI</name>
<evidence type="ECO:0000313" key="2">
    <source>
        <dbReference type="EMBL" id="RPB12665.1"/>
    </source>
</evidence>
<feature type="region of interest" description="Disordered" evidence="1">
    <location>
        <begin position="1"/>
        <end position="214"/>
    </location>
</feature>
<proteinExistence type="predicted"/>
<dbReference type="Proteomes" id="UP000277580">
    <property type="component" value="Unassembled WGS sequence"/>
</dbReference>
<feature type="compositionally biased region" description="Polar residues" evidence="1">
    <location>
        <begin position="126"/>
        <end position="135"/>
    </location>
</feature>
<feature type="region of interest" description="Disordered" evidence="1">
    <location>
        <begin position="230"/>
        <end position="263"/>
    </location>
</feature>
<evidence type="ECO:0000313" key="3">
    <source>
        <dbReference type="Proteomes" id="UP000277580"/>
    </source>
</evidence>
<feature type="compositionally biased region" description="Basic and acidic residues" evidence="1">
    <location>
        <begin position="22"/>
        <end position="31"/>
    </location>
</feature>